<comment type="caution">
    <text evidence="2">The sequence shown here is derived from an EMBL/GenBank/DDBJ whole genome shotgun (WGS) entry which is preliminary data.</text>
</comment>
<feature type="region of interest" description="Disordered" evidence="1">
    <location>
        <begin position="1"/>
        <end position="42"/>
    </location>
</feature>
<reference evidence="2 3" key="1">
    <citation type="submission" date="2018-05" db="EMBL/GenBank/DDBJ databases">
        <title>Genome sequencing and assembly of the regulated plant pathogen Lachnellula willkommii and related sister species for the development of diagnostic species identification markers.</title>
        <authorList>
            <person name="Giroux E."/>
            <person name="Bilodeau G."/>
        </authorList>
    </citation>
    <scope>NUCLEOTIDE SEQUENCE [LARGE SCALE GENOMIC DNA]</scope>
    <source>
        <strain evidence="2 3">CBS 268.59</strain>
    </source>
</reference>
<sequence>MASQWSTRWSSMQAFLKDQQQQRRRTSSQNQQDSQNKDFRDDTSAIDAAREMFLASAQGHLTTPQRIAAELGACDTVLSAYFSSENGLRTVRGLKMLRPLATRNGDAVPESHVRLSHVWAAGQSFPRAVHLNICDVLAIVQTLKQ</sequence>
<proteinExistence type="predicted"/>
<dbReference type="Proteomes" id="UP000469558">
    <property type="component" value="Unassembled WGS sequence"/>
</dbReference>
<evidence type="ECO:0000256" key="1">
    <source>
        <dbReference type="SAM" id="MobiDB-lite"/>
    </source>
</evidence>
<name>A0A8T9BVC7_9HELO</name>
<accession>A0A8T9BVC7</accession>
<dbReference type="OrthoDB" id="10536124at2759"/>
<keyword evidence="3" id="KW-1185">Reference proteome</keyword>
<feature type="compositionally biased region" description="Polar residues" evidence="1">
    <location>
        <begin position="1"/>
        <end position="13"/>
    </location>
</feature>
<protein>
    <submittedName>
        <fullName evidence="2">Uncharacterized protein</fullName>
    </submittedName>
</protein>
<dbReference type="EMBL" id="QGMK01001743">
    <property type="protein sequence ID" value="TVY64349.1"/>
    <property type="molecule type" value="Genomic_DNA"/>
</dbReference>
<evidence type="ECO:0000313" key="2">
    <source>
        <dbReference type="EMBL" id="TVY64349.1"/>
    </source>
</evidence>
<gene>
    <name evidence="2" type="ORF">LSUE1_G005905</name>
</gene>
<dbReference type="AlphaFoldDB" id="A0A8T9BVC7"/>
<evidence type="ECO:0000313" key="3">
    <source>
        <dbReference type="Proteomes" id="UP000469558"/>
    </source>
</evidence>
<organism evidence="2 3">
    <name type="scientific">Lachnellula suecica</name>
    <dbReference type="NCBI Taxonomy" id="602035"/>
    <lineage>
        <taxon>Eukaryota</taxon>
        <taxon>Fungi</taxon>
        <taxon>Dikarya</taxon>
        <taxon>Ascomycota</taxon>
        <taxon>Pezizomycotina</taxon>
        <taxon>Leotiomycetes</taxon>
        <taxon>Helotiales</taxon>
        <taxon>Lachnaceae</taxon>
        <taxon>Lachnellula</taxon>
    </lineage>
</organism>